<name>A0A7S4DTJ5_9EUKA</name>
<proteinExistence type="predicted"/>
<feature type="coiled-coil region" evidence="2">
    <location>
        <begin position="652"/>
        <end position="686"/>
    </location>
</feature>
<evidence type="ECO:0000259" key="4">
    <source>
        <dbReference type="Pfam" id="PF21771"/>
    </source>
</evidence>
<evidence type="ECO:0000256" key="3">
    <source>
        <dbReference type="SAM" id="MobiDB-lite"/>
    </source>
</evidence>
<organism evidence="5">
    <name type="scientific">Lotharella globosa</name>
    <dbReference type="NCBI Taxonomy" id="91324"/>
    <lineage>
        <taxon>Eukaryota</taxon>
        <taxon>Sar</taxon>
        <taxon>Rhizaria</taxon>
        <taxon>Cercozoa</taxon>
        <taxon>Chlorarachniophyceae</taxon>
        <taxon>Lotharella</taxon>
    </lineage>
</organism>
<evidence type="ECO:0000313" key="5">
    <source>
        <dbReference type="EMBL" id="CAE0668977.1"/>
    </source>
</evidence>
<protein>
    <recommendedName>
        <fullName evidence="4">Cilia- and flagella-associated protein 58 central coiled coil domain-containing protein</fullName>
    </recommendedName>
</protein>
<feature type="region of interest" description="Disordered" evidence="3">
    <location>
        <begin position="911"/>
        <end position="975"/>
    </location>
</feature>
<gene>
    <name evidence="5" type="ORF">LGLO00237_LOCUS20604</name>
</gene>
<feature type="coiled-coil region" evidence="2">
    <location>
        <begin position="854"/>
        <end position="881"/>
    </location>
</feature>
<dbReference type="AlphaFoldDB" id="A0A7S4DTJ5"/>
<feature type="compositionally biased region" description="Low complexity" evidence="3">
    <location>
        <begin position="51"/>
        <end position="67"/>
    </location>
</feature>
<dbReference type="Pfam" id="PF21771">
    <property type="entry name" value="CFAP58_CC"/>
    <property type="match status" value="1"/>
</dbReference>
<evidence type="ECO:0000256" key="2">
    <source>
        <dbReference type="SAM" id="Coils"/>
    </source>
</evidence>
<feature type="coiled-coil region" evidence="2">
    <location>
        <begin position="137"/>
        <end position="518"/>
    </location>
</feature>
<evidence type="ECO:0000256" key="1">
    <source>
        <dbReference type="ARBA" id="ARBA00023054"/>
    </source>
</evidence>
<sequence>MSATDQEGPNASSPSAVQPSRRAEEAAKSMGESIQSAPSPGRGGQADGTGESESQQKQQLQEQQSGGVDAARKQGASEVLAKNKNESPRFVFEATPVEAEFLEDLKVEDDALEGFVAEYRKLQGSLTTAMKGEKRLVTHCKDKAKQLEQARQKEKESLDITGKYTKQLRDLRSSIEGMRKKIIELKGRKEDNILAVEGSKKNLKDYEQKLKDQRLSLEKKQKERIASLEATLSEHRKVADSDNAVLTSLMQQNLLVHEKKNKLFEEKVELEREINVLEEEMAEVEQHVKRETERKLSLTIAMSDIEVLIQQRKDLIANHEEEIKRITEVIGLERKRVQHLASAFDDLEKDSTSLDARVKECKAETKLSAKECKKQEDELKTIVEERDFLRKKADQVSREAKVLDKMIEKTQQESAKIEILVNKGEKRKSDTEQDIKSLREQLKTMDKRRSELKSTADKYENERKWLKIEKQNKGDKLKKKEIAERIMQVQLKSIRNEKTSMEKEIEDFILTKNRLEQEIWGLKMESSKRELQKAKAGEKVQEWSNIITETTLKIQDSEARLKNIKMRLNQIKGERVLFTEQLGTQKGDMVELKLKFHDLTIRIKQTKGEIQDQDISILREHMNMKHTKERCKTLGDQIKRFTKLVKDRRATIEEQAAKIVKISKIIETAEDQLHEQKKQYDSILGEQKILNQQLTVKNDELAKLHSRLKVQHSVLKKGEDAYNDLMKQIVTLRHTRDGISIELPKYEKEIEDFKDLKQKIGQTQREIIQEKLRIKALFEEMNKAVNIHRWRILRDTDTEAYVKIEQVRRLQQQIMRKATQADKKEAMIREREKLYVELRRVLARQPGEKALEQLKVYEVSLKEKRSKLKSLNSELKMYQARVYECKYDIEKITKDLKVLKQEYFISKFKGNKAKQVSKSPPSDVGLSEDGGLEAFYRANPQHLHAANPPPSKARGAGSQSNSRSSSRHSENLNRK</sequence>
<dbReference type="EMBL" id="HBIV01028813">
    <property type="protein sequence ID" value="CAE0668977.1"/>
    <property type="molecule type" value="Transcribed_RNA"/>
</dbReference>
<feature type="region of interest" description="Disordered" evidence="3">
    <location>
        <begin position="1"/>
        <end position="89"/>
    </location>
</feature>
<dbReference type="PANTHER" id="PTHR32083:SF0">
    <property type="entry name" value="CILIA AND FLAGELLA-ASSOCIATED PROTEIN 58"/>
    <property type="match status" value="1"/>
</dbReference>
<feature type="compositionally biased region" description="Polar residues" evidence="3">
    <location>
        <begin position="1"/>
        <end position="18"/>
    </location>
</feature>
<feature type="domain" description="Cilia- and flagella-associated protein 58 central coiled coil" evidence="4">
    <location>
        <begin position="471"/>
        <end position="733"/>
    </location>
</feature>
<keyword evidence="1 2" id="KW-0175">Coiled coil</keyword>
<accession>A0A7S4DTJ5</accession>
<dbReference type="InterPro" id="IPR049270">
    <property type="entry name" value="CFAP58_CC"/>
</dbReference>
<dbReference type="GO" id="GO:0005856">
    <property type="term" value="C:cytoskeleton"/>
    <property type="evidence" value="ECO:0007669"/>
    <property type="project" value="TreeGrafter"/>
</dbReference>
<dbReference type="PANTHER" id="PTHR32083">
    <property type="entry name" value="CILIA AND FLAGELLA-ASSOCIATED PROTEIN 58-RELATED"/>
    <property type="match status" value="1"/>
</dbReference>
<reference evidence="5" key="1">
    <citation type="submission" date="2021-01" db="EMBL/GenBank/DDBJ databases">
        <authorList>
            <person name="Corre E."/>
            <person name="Pelletier E."/>
            <person name="Niang G."/>
            <person name="Scheremetjew M."/>
            <person name="Finn R."/>
            <person name="Kale V."/>
            <person name="Holt S."/>
            <person name="Cochrane G."/>
            <person name="Meng A."/>
            <person name="Brown T."/>
            <person name="Cohen L."/>
        </authorList>
    </citation>
    <scope>NUCLEOTIDE SEQUENCE</scope>
    <source>
        <strain evidence="5">CCCM811</strain>
    </source>
</reference>